<feature type="domain" description="DUF1565" evidence="5">
    <location>
        <begin position="30"/>
        <end position="69"/>
    </location>
</feature>
<protein>
    <recommendedName>
        <fullName evidence="9">Right handed beta helix domain-containing protein</fullName>
    </recommendedName>
</protein>
<dbReference type="SMART" id="SM00710">
    <property type="entry name" value="PbH1"/>
    <property type="match status" value="6"/>
</dbReference>
<evidence type="ECO:0000259" key="6">
    <source>
        <dbReference type="Pfam" id="PF13229"/>
    </source>
</evidence>
<dbReference type="Proteomes" id="UP000315010">
    <property type="component" value="Unassembled WGS sequence"/>
</dbReference>
<dbReference type="InterPro" id="IPR012334">
    <property type="entry name" value="Pectin_lyas_fold"/>
</dbReference>
<dbReference type="GO" id="GO:0016837">
    <property type="term" value="F:carbon-oxygen lyase activity, acting on polysaccharides"/>
    <property type="evidence" value="ECO:0007669"/>
    <property type="project" value="TreeGrafter"/>
</dbReference>
<dbReference type="InterPro" id="IPR011050">
    <property type="entry name" value="Pectin_lyase_fold/virulence"/>
</dbReference>
<keyword evidence="3 4" id="KW-0732">Signal</keyword>
<dbReference type="Pfam" id="PF07602">
    <property type="entry name" value="DUF1565"/>
    <property type="match status" value="1"/>
</dbReference>
<dbReference type="PANTHER" id="PTHR40088:SF2">
    <property type="entry name" value="SECRETED SUGAR HYDROLASE"/>
    <property type="match status" value="1"/>
</dbReference>
<dbReference type="PANTHER" id="PTHR40088">
    <property type="entry name" value="PECTATE LYASE (EUROFUNG)"/>
    <property type="match status" value="1"/>
</dbReference>
<keyword evidence="8" id="KW-1185">Reference proteome</keyword>
<gene>
    <name evidence="7" type="ORF">CA13_57250</name>
</gene>
<evidence type="ECO:0000313" key="7">
    <source>
        <dbReference type="EMBL" id="TWT84249.1"/>
    </source>
</evidence>
<dbReference type="EMBL" id="SJPJ01000001">
    <property type="protein sequence ID" value="TWT84249.1"/>
    <property type="molecule type" value="Genomic_DNA"/>
</dbReference>
<evidence type="ECO:0008006" key="9">
    <source>
        <dbReference type="Google" id="ProtNLM"/>
    </source>
</evidence>
<dbReference type="RefSeq" id="WP_419194865.1">
    <property type="nucleotide sequence ID" value="NZ_SJPJ01000001.1"/>
</dbReference>
<accession>A0A5C5ZA60</accession>
<sequence length="672" mass="74526" precursor="true">MQIHPAFLAIVSLCLLLNHSHAATIVVSTAGDDNAAGTAVAPFRTISRAAEIAMPGDTVFVTAGTYRERVSPPRGGEPNKPIIYRGEELGRVFIKGSDLWQPKWTKHSEFVYYAVPDESMFTDDACLDSPNPFRVEMASTPHGRNGKPEKERFGYGDPTLIYNCGQVIVGDKLLTQMPFLSEVEQQADTWTFDPVSGRIYIHFGGRAPSQQTVEITTRRRVFASHRLGLGHIVIEGFVLEHCGNNYPTNFWSTPIWGQAGALGLRGGHHWVVRNNMIRYANTIAIDIGSRGGNNESAPSAKTEPLTDADLEKFGCDNRIESNYFVDNGAAGLIGSGSERIVIRGNVILRNNSLGFVGNKRYEHAGIKCHGIRDGLIEGNYVADNPLNDGIWLDNQFPNTRITRNVIINNGVKGIFLEMSDEDWDSAFVDHNIVLGNDLNQFYVHDASGSTVMHNLFANSPAESRNGQGAYIYQVTARTRTYHHSLFNNLFVNHKVMMDIDYPSHRGGPQRLDHNVYDTSAEQRVFLVNSFSDKPSPWSPAEFIDLVDRDLGQSSTGRDSLDGGNKANLTFDQWRAFWLSHGLRNDEHSVLEKGMSVSYEPKSHELTVFVPFDPKVVGSQPSEVVEKDFWLRPISKSGNASPGPFQNLKQGMNVFRIWDGLPMLGTGDLPGSN</sequence>
<feature type="signal peptide" evidence="4">
    <location>
        <begin position="1"/>
        <end position="22"/>
    </location>
</feature>
<feature type="chain" id="PRO_5023008484" description="Right handed beta helix domain-containing protein" evidence="4">
    <location>
        <begin position="23"/>
        <end position="672"/>
    </location>
</feature>
<organism evidence="7 8">
    <name type="scientific">Novipirellula herctigrandis</name>
    <dbReference type="NCBI Taxonomy" id="2527986"/>
    <lineage>
        <taxon>Bacteria</taxon>
        <taxon>Pseudomonadati</taxon>
        <taxon>Planctomycetota</taxon>
        <taxon>Planctomycetia</taxon>
        <taxon>Pirellulales</taxon>
        <taxon>Pirellulaceae</taxon>
        <taxon>Novipirellula</taxon>
    </lineage>
</organism>
<dbReference type="AlphaFoldDB" id="A0A5C5ZA60"/>
<name>A0A5C5ZA60_9BACT</name>
<comment type="subcellular location">
    <subcellularLocation>
        <location evidence="1">Secreted</location>
    </subcellularLocation>
</comment>
<reference evidence="7 8" key="1">
    <citation type="submission" date="2019-02" db="EMBL/GenBank/DDBJ databases">
        <title>Deep-cultivation of Planctomycetes and their phenomic and genomic characterization uncovers novel biology.</title>
        <authorList>
            <person name="Wiegand S."/>
            <person name="Jogler M."/>
            <person name="Boedeker C."/>
            <person name="Pinto D."/>
            <person name="Vollmers J."/>
            <person name="Rivas-Marin E."/>
            <person name="Kohn T."/>
            <person name="Peeters S.H."/>
            <person name="Heuer A."/>
            <person name="Rast P."/>
            <person name="Oberbeckmann S."/>
            <person name="Bunk B."/>
            <person name="Jeske O."/>
            <person name="Meyerdierks A."/>
            <person name="Storesund J.E."/>
            <person name="Kallscheuer N."/>
            <person name="Luecker S."/>
            <person name="Lage O.M."/>
            <person name="Pohl T."/>
            <person name="Merkel B.J."/>
            <person name="Hornburger P."/>
            <person name="Mueller R.-W."/>
            <person name="Bruemmer F."/>
            <person name="Labrenz M."/>
            <person name="Spormann A.M."/>
            <person name="Op Den Camp H."/>
            <person name="Overmann J."/>
            <person name="Amann R."/>
            <person name="Jetten M.S.M."/>
            <person name="Mascher T."/>
            <person name="Medema M.H."/>
            <person name="Devos D.P."/>
            <person name="Kaster A.-K."/>
            <person name="Ovreas L."/>
            <person name="Rohde M."/>
            <person name="Galperin M.Y."/>
            <person name="Jogler C."/>
        </authorList>
    </citation>
    <scope>NUCLEOTIDE SEQUENCE [LARGE SCALE GENOMIC DNA]</scope>
    <source>
        <strain evidence="7 8">CA13</strain>
    </source>
</reference>
<comment type="caution">
    <text evidence="7">The sequence shown here is derived from an EMBL/GenBank/DDBJ whole genome shotgun (WGS) entry which is preliminary data.</text>
</comment>
<dbReference type="InterPro" id="IPR039448">
    <property type="entry name" value="Beta_helix"/>
</dbReference>
<dbReference type="SUPFAM" id="SSF51126">
    <property type="entry name" value="Pectin lyase-like"/>
    <property type="match status" value="1"/>
</dbReference>
<evidence type="ECO:0000256" key="2">
    <source>
        <dbReference type="ARBA" id="ARBA00022525"/>
    </source>
</evidence>
<evidence type="ECO:0000256" key="3">
    <source>
        <dbReference type="ARBA" id="ARBA00022729"/>
    </source>
</evidence>
<dbReference type="InterPro" id="IPR006626">
    <property type="entry name" value="PbH1"/>
</dbReference>
<keyword evidence="2" id="KW-0964">Secreted</keyword>
<dbReference type="Gene3D" id="2.160.20.10">
    <property type="entry name" value="Single-stranded right-handed beta-helix, Pectin lyase-like"/>
    <property type="match status" value="2"/>
</dbReference>
<evidence type="ECO:0000256" key="1">
    <source>
        <dbReference type="ARBA" id="ARBA00004613"/>
    </source>
</evidence>
<evidence type="ECO:0000256" key="4">
    <source>
        <dbReference type="SAM" id="SignalP"/>
    </source>
</evidence>
<feature type="domain" description="Right handed beta helix" evidence="6">
    <location>
        <begin position="264"/>
        <end position="456"/>
    </location>
</feature>
<evidence type="ECO:0000259" key="5">
    <source>
        <dbReference type="Pfam" id="PF07602"/>
    </source>
</evidence>
<dbReference type="InterPro" id="IPR011459">
    <property type="entry name" value="DUF1565"/>
</dbReference>
<dbReference type="GO" id="GO:0005576">
    <property type="term" value="C:extracellular region"/>
    <property type="evidence" value="ECO:0007669"/>
    <property type="project" value="UniProtKB-SubCell"/>
</dbReference>
<evidence type="ECO:0000313" key="8">
    <source>
        <dbReference type="Proteomes" id="UP000315010"/>
    </source>
</evidence>
<dbReference type="Pfam" id="PF13229">
    <property type="entry name" value="Beta_helix"/>
    <property type="match status" value="1"/>
</dbReference>
<dbReference type="InterPro" id="IPR052052">
    <property type="entry name" value="Polysaccharide_Lyase_9"/>
</dbReference>
<proteinExistence type="predicted"/>